<evidence type="ECO:0000313" key="2">
    <source>
        <dbReference type="Proteomes" id="UP001062846"/>
    </source>
</evidence>
<keyword evidence="2" id="KW-1185">Reference proteome</keyword>
<sequence>MQSTFRQNYLFGVFQCTASCHPQKFLVDYTNALPPPLNVLKAFRKSSINGITKGKGRYRFQPSGFECPALEHMPCPSLAH</sequence>
<dbReference type="EMBL" id="CM046399">
    <property type="protein sequence ID" value="KAI8528921.1"/>
    <property type="molecule type" value="Genomic_DNA"/>
</dbReference>
<reference evidence="1" key="1">
    <citation type="submission" date="2022-02" db="EMBL/GenBank/DDBJ databases">
        <title>Plant Genome Project.</title>
        <authorList>
            <person name="Zhang R.-G."/>
        </authorList>
    </citation>
    <scope>NUCLEOTIDE SEQUENCE</scope>
    <source>
        <strain evidence="1">AT1</strain>
    </source>
</reference>
<evidence type="ECO:0000313" key="1">
    <source>
        <dbReference type="EMBL" id="KAI8528921.1"/>
    </source>
</evidence>
<comment type="caution">
    <text evidence="1">The sequence shown here is derived from an EMBL/GenBank/DDBJ whole genome shotgun (WGS) entry which is preliminary data.</text>
</comment>
<protein>
    <submittedName>
        <fullName evidence="1">Uncharacterized protein</fullName>
    </submittedName>
</protein>
<dbReference type="Proteomes" id="UP001062846">
    <property type="component" value="Chromosome 12"/>
</dbReference>
<name>A0ACC0LKZ5_RHOML</name>
<gene>
    <name evidence="1" type="ORF">RHMOL_Rhmol12G0185600</name>
</gene>
<proteinExistence type="predicted"/>
<organism evidence="1 2">
    <name type="scientific">Rhododendron molle</name>
    <name type="common">Chinese azalea</name>
    <name type="synonym">Azalea mollis</name>
    <dbReference type="NCBI Taxonomy" id="49168"/>
    <lineage>
        <taxon>Eukaryota</taxon>
        <taxon>Viridiplantae</taxon>
        <taxon>Streptophyta</taxon>
        <taxon>Embryophyta</taxon>
        <taxon>Tracheophyta</taxon>
        <taxon>Spermatophyta</taxon>
        <taxon>Magnoliopsida</taxon>
        <taxon>eudicotyledons</taxon>
        <taxon>Gunneridae</taxon>
        <taxon>Pentapetalae</taxon>
        <taxon>asterids</taxon>
        <taxon>Ericales</taxon>
        <taxon>Ericaceae</taxon>
        <taxon>Ericoideae</taxon>
        <taxon>Rhodoreae</taxon>
        <taxon>Rhododendron</taxon>
    </lineage>
</organism>
<accession>A0ACC0LKZ5</accession>